<evidence type="ECO:0000256" key="5">
    <source>
        <dbReference type="ARBA" id="ARBA00022840"/>
    </source>
</evidence>
<dbReference type="GO" id="GO:0046872">
    <property type="term" value="F:metal ion binding"/>
    <property type="evidence" value="ECO:0007669"/>
    <property type="project" value="InterPro"/>
</dbReference>
<evidence type="ECO:0000256" key="8">
    <source>
        <dbReference type="RuleBase" id="RU361200"/>
    </source>
</evidence>
<accession>A0A0F5YE52</accession>
<dbReference type="NCBIfam" id="TIGR01161">
    <property type="entry name" value="purK"/>
    <property type="match status" value="1"/>
</dbReference>
<dbReference type="Gene3D" id="3.40.50.20">
    <property type="match status" value="1"/>
</dbReference>
<dbReference type="GO" id="GO:0005829">
    <property type="term" value="C:cytosol"/>
    <property type="evidence" value="ECO:0007669"/>
    <property type="project" value="TreeGrafter"/>
</dbReference>
<dbReference type="SUPFAM" id="SSF52440">
    <property type="entry name" value="PreATP-grasp domain"/>
    <property type="match status" value="1"/>
</dbReference>
<comment type="function">
    <text evidence="8">Catalyzes the ATP-dependent conversion of 5-aminoimidazole ribonucleotide (AIR) and HCO(3)- to N5-carboxyaminoimidazole ribonucleotide (N5-CAIR).</text>
</comment>
<dbReference type="HAMAP" id="MF_01928">
    <property type="entry name" value="PurK"/>
    <property type="match status" value="1"/>
</dbReference>
<dbReference type="UniPathway" id="UPA00074">
    <property type="reaction ID" value="UER00942"/>
</dbReference>
<dbReference type="InterPro" id="IPR016185">
    <property type="entry name" value="PreATP-grasp_dom_sf"/>
</dbReference>
<evidence type="ECO:0000256" key="7">
    <source>
        <dbReference type="HAMAP-Rule" id="MF_01928"/>
    </source>
</evidence>
<comment type="similarity">
    <text evidence="7 8">Belongs to the PurK/PurT family.</text>
</comment>
<evidence type="ECO:0000256" key="3">
    <source>
        <dbReference type="ARBA" id="ARBA00022755"/>
    </source>
</evidence>
<sequence>MAQQLKILKRVGVIGGGQLAWMMAGAAQSLGISVSVQTPSADDPAVSLATKTIYAEIEDAQATAELANHCDVITFENEFVDLESLYPLSQQGVCFRPRLEALSLLLDKYDQLCFLQELGLPVPQFQALTQGEEADAVLHKIEKTWGFPVVLKTRRHGYDGQGTFILKDEASLRSTWVKLGYPPVLLQEFIPFERELAIIAARSVTGEVAVYPVVETYQQNQVCRWVIAPANISPTLTPKLEAIAHKLLNSLQAVGVFGIELFLTSEGQIYLNEIAPRTHNSGHFTLDACETSQFEQHLRAVSGLTLGNPQMNCGGVVMVNLLGYEQAYALEGNPQSLYWEKRQQLADIPRANVHWYGKTESRLGRKLGHVTVLLDAKSPEQYQAEAEAIAKKVESIWYAHL</sequence>
<keyword evidence="6" id="KW-0456">Lyase</keyword>
<dbReference type="FunFam" id="3.30.470.20:FF:000037">
    <property type="entry name" value="Phosphoribosylaminoimidazole carboxylase, chloroplastic"/>
    <property type="match status" value="1"/>
</dbReference>
<dbReference type="Gene3D" id="3.30.1490.20">
    <property type="entry name" value="ATP-grasp fold, A domain"/>
    <property type="match status" value="1"/>
</dbReference>
<dbReference type="EMBL" id="LATL02000312">
    <property type="protein sequence ID" value="KKD37136.1"/>
    <property type="molecule type" value="Genomic_DNA"/>
</dbReference>
<dbReference type="PATRIC" id="fig|1637645.4.peg.6171"/>
<evidence type="ECO:0000256" key="1">
    <source>
        <dbReference type="ARBA" id="ARBA00022598"/>
    </source>
</evidence>
<dbReference type="NCBIfam" id="NF004679">
    <property type="entry name" value="PRK06019.1-5"/>
    <property type="match status" value="1"/>
</dbReference>
<dbReference type="SUPFAM" id="SSF51246">
    <property type="entry name" value="Rudiment single hybrid motif"/>
    <property type="match status" value="1"/>
</dbReference>
<dbReference type="InterPro" id="IPR011761">
    <property type="entry name" value="ATP-grasp"/>
</dbReference>
<dbReference type="Pfam" id="PF02222">
    <property type="entry name" value="ATP-grasp"/>
    <property type="match status" value="1"/>
</dbReference>
<comment type="caution">
    <text evidence="7">Lacks conserved residue(s) required for the propagation of feature annotation.</text>
</comment>
<evidence type="ECO:0000259" key="9">
    <source>
        <dbReference type="PROSITE" id="PS50975"/>
    </source>
</evidence>
<reference evidence="10 11" key="1">
    <citation type="submission" date="2015-06" db="EMBL/GenBank/DDBJ databases">
        <title>Draft genome assembly of filamentous brackish cyanobacterium Limnoraphis robusta strain CS-951.</title>
        <authorList>
            <person name="Willis A."/>
            <person name="Parks M."/>
            <person name="Burford M.A."/>
        </authorList>
    </citation>
    <scope>NUCLEOTIDE SEQUENCE [LARGE SCALE GENOMIC DNA]</scope>
    <source>
        <strain evidence="10 11">CS-951</strain>
    </source>
</reference>
<evidence type="ECO:0000313" key="11">
    <source>
        <dbReference type="Proteomes" id="UP000033607"/>
    </source>
</evidence>
<dbReference type="InterPro" id="IPR011054">
    <property type="entry name" value="Rudment_hybrid_motif"/>
</dbReference>
<protein>
    <recommendedName>
        <fullName evidence="7 8">N5-carboxyaminoimidazole ribonucleotide synthase</fullName>
        <shortName evidence="7 8">N5-CAIR synthase</shortName>
        <ecNumber evidence="7 8">6.3.4.18</ecNumber>
    </recommendedName>
    <alternativeName>
        <fullName evidence="7 8">5-(carboxyamino)imidazole ribonucleotide synthetase</fullName>
    </alternativeName>
</protein>
<dbReference type="SUPFAM" id="SSF56059">
    <property type="entry name" value="Glutathione synthetase ATP-binding domain-like"/>
    <property type="match status" value="1"/>
</dbReference>
<comment type="function">
    <text evidence="7">Catalyzes the ATP-dependent conversion of 5-aminoimidazole ribonucleotide (AIR) and HCO(3)(-) to N5-carboxyaminoimidazole ribonucleotide (N5-CAIR).</text>
</comment>
<evidence type="ECO:0000256" key="2">
    <source>
        <dbReference type="ARBA" id="ARBA00022741"/>
    </source>
</evidence>
<dbReference type="InterPro" id="IPR005875">
    <property type="entry name" value="PurK"/>
</dbReference>
<dbReference type="OrthoDB" id="9804625at2"/>
<keyword evidence="2 7" id="KW-0547">Nucleotide-binding</keyword>
<feature type="binding site" evidence="7">
    <location>
        <begin position="187"/>
        <end position="190"/>
    </location>
    <ligand>
        <name>ATP</name>
        <dbReference type="ChEBI" id="CHEBI:30616"/>
    </ligand>
</feature>
<dbReference type="EC" id="6.3.4.18" evidence="7 8"/>
<dbReference type="AlphaFoldDB" id="A0A0F5YE52"/>
<keyword evidence="1 7" id="KW-0436">Ligase</keyword>
<comment type="catalytic activity">
    <reaction evidence="7 8">
        <text>5-amino-1-(5-phospho-beta-D-ribosyl)imidazole + hydrogencarbonate + ATP = 5-carboxyamino-1-(5-phospho-D-ribosyl)imidazole + ADP + phosphate + 2 H(+)</text>
        <dbReference type="Rhea" id="RHEA:19317"/>
        <dbReference type="ChEBI" id="CHEBI:15378"/>
        <dbReference type="ChEBI" id="CHEBI:17544"/>
        <dbReference type="ChEBI" id="CHEBI:30616"/>
        <dbReference type="ChEBI" id="CHEBI:43474"/>
        <dbReference type="ChEBI" id="CHEBI:58730"/>
        <dbReference type="ChEBI" id="CHEBI:137981"/>
        <dbReference type="ChEBI" id="CHEBI:456216"/>
        <dbReference type="EC" id="6.3.4.18"/>
    </reaction>
</comment>
<dbReference type="Gene3D" id="3.30.470.20">
    <property type="entry name" value="ATP-grasp fold, B domain"/>
    <property type="match status" value="1"/>
</dbReference>
<evidence type="ECO:0000313" key="10">
    <source>
        <dbReference type="EMBL" id="KKD37136.1"/>
    </source>
</evidence>
<dbReference type="RefSeq" id="WP_046279564.1">
    <property type="nucleotide sequence ID" value="NZ_LATL02000312.1"/>
</dbReference>
<dbReference type="GO" id="GO:0005524">
    <property type="term" value="F:ATP binding"/>
    <property type="evidence" value="ECO:0007669"/>
    <property type="project" value="UniProtKB-UniRule"/>
</dbReference>
<dbReference type="InterPro" id="IPR054350">
    <property type="entry name" value="PurT/PurK_preATP-grasp"/>
</dbReference>
<dbReference type="GO" id="GO:0004638">
    <property type="term" value="F:phosphoribosylaminoimidazole carboxylase activity"/>
    <property type="evidence" value="ECO:0007669"/>
    <property type="project" value="InterPro"/>
</dbReference>
<dbReference type="InterPro" id="IPR003135">
    <property type="entry name" value="ATP-grasp_carboxylate-amine"/>
</dbReference>
<keyword evidence="5 7" id="KW-0067">ATP-binding</keyword>
<gene>
    <name evidence="7 8" type="primary">purK</name>
    <name evidence="10" type="ORF">WN50_16010</name>
</gene>
<dbReference type="PANTHER" id="PTHR11609">
    <property type="entry name" value="PURINE BIOSYNTHESIS PROTEIN 6/7, PUR6/7"/>
    <property type="match status" value="1"/>
</dbReference>
<dbReference type="InterPro" id="IPR040686">
    <property type="entry name" value="PurK_C"/>
</dbReference>
<keyword evidence="3 7" id="KW-0658">Purine biosynthesis</keyword>
<feature type="binding site" evidence="7">
    <location>
        <position position="152"/>
    </location>
    <ligand>
        <name>ATP</name>
        <dbReference type="ChEBI" id="CHEBI:30616"/>
    </ligand>
</feature>
<organism evidence="10 11">
    <name type="scientific">Limnoraphis robusta CS-951</name>
    <dbReference type="NCBI Taxonomy" id="1637645"/>
    <lineage>
        <taxon>Bacteria</taxon>
        <taxon>Bacillati</taxon>
        <taxon>Cyanobacteriota</taxon>
        <taxon>Cyanophyceae</taxon>
        <taxon>Oscillatoriophycideae</taxon>
        <taxon>Oscillatoriales</taxon>
        <taxon>Sirenicapillariaceae</taxon>
        <taxon>Limnoraphis</taxon>
    </lineage>
</organism>
<comment type="subunit">
    <text evidence="7 8">Homodimer.</text>
</comment>
<feature type="binding site" evidence="7">
    <location>
        <begin position="272"/>
        <end position="273"/>
    </location>
    <ligand>
        <name>ATP</name>
        <dbReference type="ChEBI" id="CHEBI:30616"/>
    </ligand>
</feature>
<evidence type="ECO:0000256" key="4">
    <source>
        <dbReference type="ARBA" id="ARBA00022793"/>
    </source>
</evidence>
<comment type="pathway">
    <text evidence="7 8">Purine metabolism; IMP biosynthesis via de novo pathway; 5-amino-1-(5-phospho-D-ribosyl)imidazole-4-carboxylate from 5-amino-1-(5-phospho-D-ribosyl)imidazole (N5-CAIR route): step 1/2.</text>
</comment>
<dbReference type="GO" id="GO:0006189">
    <property type="term" value="P:'de novo' IMP biosynthetic process"/>
    <property type="evidence" value="ECO:0007669"/>
    <property type="project" value="UniProtKB-UniRule"/>
</dbReference>
<feature type="binding site" evidence="7">
    <location>
        <position position="195"/>
    </location>
    <ligand>
        <name>ATP</name>
        <dbReference type="ChEBI" id="CHEBI:30616"/>
    </ligand>
</feature>
<dbReference type="Proteomes" id="UP000033607">
    <property type="component" value="Unassembled WGS sequence"/>
</dbReference>
<keyword evidence="4" id="KW-0210">Decarboxylase</keyword>
<comment type="caution">
    <text evidence="10">The sequence shown here is derived from an EMBL/GenBank/DDBJ whole genome shotgun (WGS) entry which is preliminary data.</text>
</comment>
<feature type="binding site" evidence="7">
    <location>
        <position position="108"/>
    </location>
    <ligand>
        <name>ATP</name>
        <dbReference type="ChEBI" id="CHEBI:30616"/>
    </ligand>
</feature>
<dbReference type="InterPro" id="IPR013815">
    <property type="entry name" value="ATP_grasp_subdomain_1"/>
</dbReference>
<dbReference type="PANTHER" id="PTHR11609:SF5">
    <property type="entry name" value="PHOSPHORIBOSYLAMINOIMIDAZOLE CARBOXYLASE"/>
    <property type="match status" value="1"/>
</dbReference>
<dbReference type="GO" id="GO:0034028">
    <property type="term" value="F:5-(carboxyamino)imidazole ribonucleotide synthase activity"/>
    <property type="evidence" value="ECO:0007669"/>
    <property type="project" value="UniProtKB-UniRule"/>
</dbReference>
<evidence type="ECO:0000256" key="6">
    <source>
        <dbReference type="ARBA" id="ARBA00023239"/>
    </source>
</evidence>
<dbReference type="PROSITE" id="PS50975">
    <property type="entry name" value="ATP_GRASP"/>
    <property type="match status" value="1"/>
</dbReference>
<feature type="domain" description="ATP-grasp" evidence="9">
    <location>
        <begin position="112"/>
        <end position="302"/>
    </location>
</feature>
<name>A0A0F5YE52_9CYAN</name>
<dbReference type="Pfam" id="PF22660">
    <property type="entry name" value="RS_preATP-grasp-like"/>
    <property type="match status" value="1"/>
</dbReference>
<dbReference type="Pfam" id="PF17769">
    <property type="entry name" value="PurK_C"/>
    <property type="match status" value="1"/>
</dbReference>
<proteinExistence type="inferred from homology"/>